<protein>
    <recommendedName>
        <fullName evidence="4">Lipoprotein</fullName>
    </recommendedName>
</protein>
<dbReference type="PROSITE" id="PS51257">
    <property type="entry name" value="PROKAR_LIPOPROTEIN"/>
    <property type="match status" value="1"/>
</dbReference>
<dbReference type="RefSeq" id="WP_067642223.1">
    <property type="nucleotide sequence ID" value="NZ_JAAXOM010000006.1"/>
</dbReference>
<feature type="signal peptide" evidence="1">
    <location>
        <begin position="1"/>
        <end position="25"/>
    </location>
</feature>
<accession>A0A846WBA3</accession>
<feature type="chain" id="PRO_5038337188" description="Lipoprotein" evidence="1">
    <location>
        <begin position="26"/>
        <end position="185"/>
    </location>
</feature>
<evidence type="ECO:0000313" key="3">
    <source>
        <dbReference type="Proteomes" id="UP000572007"/>
    </source>
</evidence>
<dbReference type="EMBL" id="JAAXOM010000006">
    <property type="protein sequence ID" value="NKX90083.1"/>
    <property type="molecule type" value="Genomic_DNA"/>
</dbReference>
<comment type="caution">
    <text evidence="2">The sequence shown here is derived from an EMBL/GenBank/DDBJ whole genome shotgun (WGS) entry which is preliminary data.</text>
</comment>
<reference evidence="2 3" key="1">
    <citation type="submission" date="2020-04" db="EMBL/GenBank/DDBJ databases">
        <title>MicrobeNet Type strains.</title>
        <authorList>
            <person name="Nicholson A.C."/>
        </authorList>
    </citation>
    <scope>NUCLEOTIDE SEQUENCE [LARGE SCALE GENOMIC DNA]</scope>
    <source>
        <strain evidence="2 3">DSM 44960</strain>
    </source>
</reference>
<keyword evidence="1" id="KW-0732">Signal</keyword>
<keyword evidence="3" id="KW-1185">Reference proteome</keyword>
<dbReference type="AlphaFoldDB" id="A0A846WBA3"/>
<evidence type="ECO:0000256" key="1">
    <source>
        <dbReference type="SAM" id="SignalP"/>
    </source>
</evidence>
<sequence length="185" mass="18817">MRVPHARRLGLICASVAVIAGSVIAGCAQQVTGNPTTDPAEVAAYKTEAAASSSAAASSRAAAARTKAIEDNCGQFPTTTGAGVTAYNDFVKAHDENAPDYAAKREAAAVALDTAATAVESGVAAAAGALPTELADKFTAYVVAARELSAETRKMTYSSAVGGLNDASRKINQARTEVQQACPRR</sequence>
<dbReference type="Proteomes" id="UP000572007">
    <property type="component" value="Unassembled WGS sequence"/>
</dbReference>
<gene>
    <name evidence="2" type="ORF">HGA10_22595</name>
</gene>
<proteinExistence type="predicted"/>
<evidence type="ECO:0008006" key="4">
    <source>
        <dbReference type="Google" id="ProtNLM"/>
    </source>
</evidence>
<organism evidence="2 3">
    <name type="scientific">Nocardia coubleae</name>
    <dbReference type="NCBI Taxonomy" id="356147"/>
    <lineage>
        <taxon>Bacteria</taxon>
        <taxon>Bacillati</taxon>
        <taxon>Actinomycetota</taxon>
        <taxon>Actinomycetes</taxon>
        <taxon>Mycobacteriales</taxon>
        <taxon>Nocardiaceae</taxon>
        <taxon>Nocardia</taxon>
    </lineage>
</organism>
<name>A0A846WBA3_9NOCA</name>
<evidence type="ECO:0000313" key="2">
    <source>
        <dbReference type="EMBL" id="NKX90083.1"/>
    </source>
</evidence>